<evidence type="ECO:0000313" key="6">
    <source>
        <dbReference type="EMBL" id="OWY29168.1"/>
    </source>
</evidence>
<keyword evidence="4" id="KW-0804">Transcription</keyword>
<comment type="similarity">
    <text evidence="1">Belongs to the LysR transcriptional regulatory family.</text>
</comment>
<evidence type="ECO:0000313" key="7">
    <source>
        <dbReference type="Proteomes" id="UP000197596"/>
    </source>
</evidence>
<accession>A0A246WRY7</accession>
<evidence type="ECO:0000256" key="2">
    <source>
        <dbReference type="ARBA" id="ARBA00023015"/>
    </source>
</evidence>
<dbReference type="GO" id="GO:0003700">
    <property type="term" value="F:DNA-binding transcription factor activity"/>
    <property type="evidence" value="ECO:0007669"/>
    <property type="project" value="InterPro"/>
</dbReference>
<dbReference type="RefSeq" id="WP_088750881.1">
    <property type="nucleotide sequence ID" value="NZ_CP018845.1"/>
</dbReference>
<dbReference type="CDD" id="cd05466">
    <property type="entry name" value="PBP2_LTTR_substrate"/>
    <property type="match status" value="1"/>
</dbReference>
<gene>
    <name evidence="6" type="ORF">CEJ42_09915</name>
</gene>
<evidence type="ECO:0000256" key="1">
    <source>
        <dbReference type="ARBA" id="ARBA00009437"/>
    </source>
</evidence>
<dbReference type="OrthoDB" id="9785745at2"/>
<keyword evidence="3" id="KW-0238">DNA-binding</keyword>
<reference evidence="6 7" key="1">
    <citation type="submission" date="2017-06" db="EMBL/GenBank/DDBJ databases">
        <title>Herbaspirillum phytohormonus sp. nov., isolated from the root nodule of Robinia pseudoacacia in lead-zinc mine.</title>
        <authorList>
            <person name="Fan M."/>
            <person name="Lin Y."/>
        </authorList>
    </citation>
    <scope>NUCLEOTIDE SEQUENCE [LARGE SCALE GENOMIC DNA]</scope>
    <source>
        <strain evidence="6 7">HZ10</strain>
    </source>
</reference>
<evidence type="ECO:0000259" key="5">
    <source>
        <dbReference type="PROSITE" id="PS50931"/>
    </source>
</evidence>
<dbReference type="PROSITE" id="PS50931">
    <property type="entry name" value="HTH_LYSR"/>
    <property type="match status" value="1"/>
</dbReference>
<dbReference type="Gene3D" id="3.40.190.290">
    <property type="match status" value="1"/>
</dbReference>
<dbReference type="Proteomes" id="UP000197596">
    <property type="component" value="Unassembled WGS sequence"/>
</dbReference>
<dbReference type="SUPFAM" id="SSF46785">
    <property type="entry name" value="Winged helix' DNA-binding domain"/>
    <property type="match status" value="1"/>
</dbReference>
<dbReference type="InterPro" id="IPR000847">
    <property type="entry name" value="LysR_HTH_N"/>
</dbReference>
<dbReference type="Pfam" id="PF03466">
    <property type="entry name" value="LysR_substrate"/>
    <property type="match status" value="1"/>
</dbReference>
<dbReference type="PRINTS" id="PR00039">
    <property type="entry name" value="HTHLYSR"/>
</dbReference>
<keyword evidence="2" id="KW-0805">Transcription regulation</keyword>
<proteinExistence type="inferred from homology"/>
<protein>
    <submittedName>
        <fullName evidence="6">LysR family transcriptional regulator</fullName>
    </submittedName>
</protein>
<sequence>MTVADHTAARLLHPSLSSERMDWNLLRTFMFVVQERGVGRAANVLCLSQPAVSQALRRLEETVGGVLLHRRNGEFRLTTLGEEIYAVAREMYGMVSRIDGAAGHAADDVAGTLRLFLMSRVQSAAYDDFLAQFHRRYPKVEFRIDVMQSAAILDALAKGTTALGICLCRKPVEKLERRLFLRHRYVIVCGRHHPLFAQRTVGIDDILGQNFVCFASDQLGDTLSPLTVFRDQQGFTGHIAGTSPYVEEIRRMVVAGVGLSFLPEHLIRQDVANGELKILQAGGPVAEIDVFLTWHRQRKLSAPEQAFLDSFERFLQRVPLEVRTA</sequence>
<comment type="caution">
    <text evidence="6">The sequence shown here is derived from an EMBL/GenBank/DDBJ whole genome shotgun (WGS) entry which is preliminary data.</text>
</comment>
<dbReference type="GO" id="GO:0000976">
    <property type="term" value="F:transcription cis-regulatory region binding"/>
    <property type="evidence" value="ECO:0007669"/>
    <property type="project" value="TreeGrafter"/>
</dbReference>
<evidence type="ECO:0000256" key="3">
    <source>
        <dbReference type="ARBA" id="ARBA00023125"/>
    </source>
</evidence>
<evidence type="ECO:0000256" key="4">
    <source>
        <dbReference type="ARBA" id="ARBA00023163"/>
    </source>
</evidence>
<organism evidence="6 7">
    <name type="scientific">Herbaspirillum robiniae</name>
    <dbReference type="NCBI Taxonomy" id="2014887"/>
    <lineage>
        <taxon>Bacteria</taxon>
        <taxon>Pseudomonadati</taxon>
        <taxon>Pseudomonadota</taxon>
        <taxon>Betaproteobacteria</taxon>
        <taxon>Burkholderiales</taxon>
        <taxon>Oxalobacteraceae</taxon>
        <taxon>Herbaspirillum</taxon>
    </lineage>
</organism>
<dbReference type="SUPFAM" id="SSF53850">
    <property type="entry name" value="Periplasmic binding protein-like II"/>
    <property type="match status" value="1"/>
</dbReference>
<dbReference type="Gene3D" id="1.10.10.10">
    <property type="entry name" value="Winged helix-like DNA-binding domain superfamily/Winged helix DNA-binding domain"/>
    <property type="match status" value="1"/>
</dbReference>
<dbReference type="AlphaFoldDB" id="A0A246WRY7"/>
<name>A0A246WRY7_9BURK</name>
<dbReference type="InterPro" id="IPR036388">
    <property type="entry name" value="WH-like_DNA-bd_sf"/>
</dbReference>
<feature type="domain" description="HTH lysR-type" evidence="5">
    <location>
        <begin position="21"/>
        <end position="78"/>
    </location>
</feature>
<dbReference type="EMBL" id="NJGU01000005">
    <property type="protein sequence ID" value="OWY29168.1"/>
    <property type="molecule type" value="Genomic_DNA"/>
</dbReference>
<dbReference type="PANTHER" id="PTHR30126">
    <property type="entry name" value="HTH-TYPE TRANSCRIPTIONAL REGULATOR"/>
    <property type="match status" value="1"/>
</dbReference>
<dbReference type="InterPro" id="IPR036390">
    <property type="entry name" value="WH_DNA-bd_sf"/>
</dbReference>
<dbReference type="InterPro" id="IPR005119">
    <property type="entry name" value="LysR_subst-bd"/>
</dbReference>
<dbReference type="PANTHER" id="PTHR30126:SF40">
    <property type="entry name" value="HTH-TYPE TRANSCRIPTIONAL REGULATOR GLTR"/>
    <property type="match status" value="1"/>
</dbReference>
<dbReference type="Pfam" id="PF00126">
    <property type="entry name" value="HTH_1"/>
    <property type="match status" value="1"/>
</dbReference>